<dbReference type="GO" id="GO:0003677">
    <property type="term" value="F:DNA binding"/>
    <property type="evidence" value="ECO:0007669"/>
    <property type="project" value="InterPro"/>
</dbReference>
<organism evidence="7 8">
    <name type="scientific">Hyella patelloides LEGE 07179</name>
    <dbReference type="NCBI Taxonomy" id="945734"/>
    <lineage>
        <taxon>Bacteria</taxon>
        <taxon>Bacillati</taxon>
        <taxon>Cyanobacteriota</taxon>
        <taxon>Cyanophyceae</taxon>
        <taxon>Pleurocapsales</taxon>
        <taxon>Hyellaceae</taxon>
        <taxon>Hyella</taxon>
    </lineage>
</organism>
<dbReference type="RefSeq" id="WP_144868730.1">
    <property type="nucleotide sequence ID" value="NZ_LR213858.1"/>
</dbReference>
<evidence type="ECO:0000256" key="2">
    <source>
        <dbReference type="ARBA" id="ARBA00023015"/>
    </source>
</evidence>
<keyword evidence="4" id="KW-0804">Transcription</keyword>
<dbReference type="InterPro" id="IPR039425">
    <property type="entry name" value="RNA_pol_sigma-70-like"/>
</dbReference>
<dbReference type="InterPro" id="IPR014284">
    <property type="entry name" value="RNA_pol_sigma-70_dom"/>
</dbReference>
<dbReference type="Proteomes" id="UP000320055">
    <property type="component" value="Unassembled WGS sequence"/>
</dbReference>
<keyword evidence="8" id="KW-1185">Reference proteome</keyword>
<dbReference type="Pfam" id="PF04542">
    <property type="entry name" value="Sigma70_r2"/>
    <property type="match status" value="1"/>
</dbReference>
<dbReference type="EMBL" id="CAACVJ010000005">
    <property type="protein sequence ID" value="VEP11385.1"/>
    <property type="molecule type" value="Genomic_DNA"/>
</dbReference>
<comment type="similarity">
    <text evidence="1">Belongs to the sigma-70 factor family. ECF subfamily.</text>
</comment>
<protein>
    <submittedName>
        <fullName evidence="7">RNA polymerase sigma factor, sigma-70 family</fullName>
    </submittedName>
</protein>
<feature type="domain" description="RNA polymerase sigma-70 region 2" evidence="5">
    <location>
        <begin position="58"/>
        <end position="124"/>
    </location>
</feature>
<evidence type="ECO:0000256" key="3">
    <source>
        <dbReference type="ARBA" id="ARBA00023082"/>
    </source>
</evidence>
<dbReference type="GO" id="GO:0006352">
    <property type="term" value="P:DNA-templated transcription initiation"/>
    <property type="evidence" value="ECO:0007669"/>
    <property type="project" value="InterPro"/>
</dbReference>
<dbReference type="InterPro" id="IPR013249">
    <property type="entry name" value="RNA_pol_sigma70_r4_t2"/>
</dbReference>
<dbReference type="SUPFAM" id="SSF88659">
    <property type="entry name" value="Sigma3 and sigma4 domains of RNA polymerase sigma factors"/>
    <property type="match status" value="1"/>
</dbReference>
<sequence length="221" mass="25647">MLVTNFLSQIPIFDLASKSVTRKPLDSWKINNADLSCQTDEEIFAAFTKGDVSALGTIYDRYGLLVYRLIYRMLNNIQEAEDLTQEIFLNLQVKPKFNSQRGSFYTYLMMVARSRAIDRLRLKRSQGRFWQDIGKSKDSVEEQKSHTPMEVISFRERSAKVQNALKHLSRPQRQVLELCYFEGLSQSEIAKRLNIPLGTVKSHSRRGLLQLKKNLHHSHLI</sequence>
<dbReference type="InterPro" id="IPR007627">
    <property type="entry name" value="RNA_pol_sigma70_r2"/>
</dbReference>
<reference evidence="7 8" key="1">
    <citation type="submission" date="2019-01" db="EMBL/GenBank/DDBJ databases">
        <authorList>
            <person name="Brito A."/>
        </authorList>
    </citation>
    <scope>NUCLEOTIDE SEQUENCE [LARGE SCALE GENOMIC DNA]</scope>
    <source>
        <strain evidence="7">1</strain>
    </source>
</reference>
<dbReference type="OrthoDB" id="9784272at2"/>
<keyword evidence="3" id="KW-0731">Sigma factor</keyword>
<gene>
    <name evidence="7" type="ORF">H1P_1020008</name>
</gene>
<proteinExistence type="inferred from homology"/>
<dbReference type="InterPro" id="IPR013324">
    <property type="entry name" value="RNA_pol_sigma_r3/r4-like"/>
</dbReference>
<dbReference type="SUPFAM" id="SSF88946">
    <property type="entry name" value="Sigma2 domain of RNA polymerase sigma factors"/>
    <property type="match status" value="1"/>
</dbReference>
<evidence type="ECO:0000259" key="5">
    <source>
        <dbReference type="Pfam" id="PF04542"/>
    </source>
</evidence>
<feature type="domain" description="RNA polymerase sigma factor 70 region 4 type 2" evidence="6">
    <location>
        <begin position="160"/>
        <end position="211"/>
    </location>
</feature>
<dbReference type="PANTHER" id="PTHR43133">
    <property type="entry name" value="RNA POLYMERASE ECF-TYPE SIGMA FACTO"/>
    <property type="match status" value="1"/>
</dbReference>
<evidence type="ECO:0000313" key="7">
    <source>
        <dbReference type="EMBL" id="VEP11385.1"/>
    </source>
</evidence>
<evidence type="ECO:0000313" key="8">
    <source>
        <dbReference type="Proteomes" id="UP000320055"/>
    </source>
</evidence>
<dbReference type="NCBIfam" id="TIGR02937">
    <property type="entry name" value="sigma70-ECF"/>
    <property type="match status" value="1"/>
</dbReference>
<dbReference type="PANTHER" id="PTHR43133:SF62">
    <property type="entry name" value="RNA POLYMERASE SIGMA FACTOR SIGZ"/>
    <property type="match status" value="1"/>
</dbReference>
<dbReference type="Gene3D" id="1.10.1740.10">
    <property type="match status" value="1"/>
</dbReference>
<dbReference type="InterPro" id="IPR036388">
    <property type="entry name" value="WH-like_DNA-bd_sf"/>
</dbReference>
<name>A0A563VJ85_9CYAN</name>
<evidence type="ECO:0000256" key="4">
    <source>
        <dbReference type="ARBA" id="ARBA00023163"/>
    </source>
</evidence>
<dbReference type="GO" id="GO:0016987">
    <property type="term" value="F:sigma factor activity"/>
    <property type="evidence" value="ECO:0007669"/>
    <property type="project" value="UniProtKB-KW"/>
</dbReference>
<dbReference type="Gene3D" id="1.10.10.10">
    <property type="entry name" value="Winged helix-like DNA-binding domain superfamily/Winged helix DNA-binding domain"/>
    <property type="match status" value="1"/>
</dbReference>
<dbReference type="InterPro" id="IPR013325">
    <property type="entry name" value="RNA_pol_sigma_r2"/>
</dbReference>
<dbReference type="NCBIfam" id="NF009172">
    <property type="entry name" value="PRK12519.1"/>
    <property type="match status" value="1"/>
</dbReference>
<accession>A0A563VJ85</accession>
<evidence type="ECO:0000259" key="6">
    <source>
        <dbReference type="Pfam" id="PF08281"/>
    </source>
</evidence>
<dbReference type="Pfam" id="PF08281">
    <property type="entry name" value="Sigma70_r4_2"/>
    <property type="match status" value="1"/>
</dbReference>
<dbReference type="CDD" id="cd06171">
    <property type="entry name" value="Sigma70_r4"/>
    <property type="match status" value="1"/>
</dbReference>
<dbReference type="AlphaFoldDB" id="A0A563VJ85"/>
<evidence type="ECO:0000256" key="1">
    <source>
        <dbReference type="ARBA" id="ARBA00010641"/>
    </source>
</evidence>
<keyword evidence="2" id="KW-0805">Transcription regulation</keyword>